<keyword evidence="1" id="KW-0812">Transmembrane</keyword>
<dbReference type="Proteomes" id="UP001615550">
    <property type="component" value="Unassembled WGS sequence"/>
</dbReference>
<comment type="caution">
    <text evidence="2">The sequence shown here is derived from an EMBL/GenBank/DDBJ whole genome shotgun (WGS) entry which is preliminary data.</text>
</comment>
<dbReference type="RefSeq" id="WP_400186688.1">
    <property type="nucleotide sequence ID" value="NZ_JBGORX010000001.1"/>
</dbReference>
<feature type="transmembrane region" description="Helical" evidence="1">
    <location>
        <begin position="37"/>
        <end position="57"/>
    </location>
</feature>
<name>A0ABW8D589_9GAMM</name>
<protein>
    <recommendedName>
        <fullName evidence="4">Transmembrane protein</fullName>
    </recommendedName>
</protein>
<organism evidence="2 3">
    <name type="scientific">Legionella lytica</name>
    <dbReference type="NCBI Taxonomy" id="96232"/>
    <lineage>
        <taxon>Bacteria</taxon>
        <taxon>Pseudomonadati</taxon>
        <taxon>Pseudomonadota</taxon>
        <taxon>Gammaproteobacteria</taxon>
        <taxon>Legionellales</taxon>
        <taxon>Legionellaceae</taxon>
        <taxon>Legionella</taxon>
    </lineage>
</organism>
<evidence type="ECO:0008006" key="4">
    <source>
        <dbReference type="Google" id="ProtNLM"/>
    </source>
</evidence>
<proteinExistence type="predicted"/>
<keyword evidence="1" id="KW-0472">Membrane</keyword>
<gene>
    <name evidence="2" type="ORF">ACD661_04670</name>
</gene>
<keyword evidence="3" id="KW-1185">Reference proteome</keyword>
<keyword evidence="1" id="KW-1133">Transmembrane helix</keyword>
<reference evidence="2 3" key="1">
    <citation type="submission" date="2024-08" db="EMBL/GenBank/DDBJ databases">
        <title>Draft Genome Sequence of Legionella lytica strain DSB2004, Isolated From a Fire Sprinkler System.</title>
        <authorList>
            <person name="Everhart A.D."/>
            <person name="Kidane D.T."/>
            <person name="Farone A.L."/>
            <person name="Farone M.B."/>
        </authorList>
    </citation>
    <scope>NUCLEOTIDE SEQUENCE [LARGE SCALE GENOMIC DNA]</scope>
    <source>
        <strain evidence="2 3">DSB2004</strain>
    </source>
</reference>
<evidence type="ECO:0000256" key="1">
    <source>
        <dbReference type="SAM" id="Phobius"/>
    </source>
</evidence>
<feature type="transmembrane region" description="Helical" evidence="1">
    <location>
        <begin position="83"/>
        <end position="105"/>
    </location>
</feature>
<sequence length="243" mass="28164">MFAIIALSIILSGYIVIEFSTYHFIRLHRFDGQLLYLKTTAIGFFIFLLALIIFGLIDFNPILKRIDINDALLPNKVILVKELILLSILSLFLAIIFAILTELWFMRKVYVLSGKTIDLCKLRKKTKIFLMYKLLSDSPLDQILFESFVQEKFLLITMRDRKCYVGRVASLGEPNEKDGPDQEILLVPISSGYRDKDTLELTLTTSYDFPEKTINKTLLIVLKQHDIISACEFHEELYRRVSK</sequence>
<dbReference type="EMBL" id="JBGORX010000001">
    <property type="protein sequence ID" value="MFJ1267853.1"/>
    <property type="molecule type" value="Genomic_DNA"/>
</dbReference>
<evidence type="ECO:0000313" key="3">
    <source>
        <dbReference type="Proteomes" id="UP001615550"/>
    </source>
</evidence>
<feature type="transmembrane region" description="Helical" evidence="1">
    <location>
        <begin position="6"/>
        <end position="25"/>
    </location>
</feature>
<evidence type="ECO:0000313" key="2">
    <source>
        <dbReference type="EMBL" id="MFJ1267853.1"/>
    </source>
</evidence>
<accession>A0ABW8D589</accession>